<name>A0A9D3YVW8_DREPO</name>
<dbReference type="EMBL" id="JAIWYP010000015">
    <property type="protein sequence ID" value="KAH3705133.1"/>
    <property type="molecule type" value="Genomic_DNA"/>
</dbReference>
<dbReference type="AlphaFoldDB" id="A0A9D3YVW8"/>
<gene>
    <name evidence="1" type="ORF">DPMN_080198</name>
</gene>
<organism evidence="1 2">
    <name type="scientific">Dreissena polymorpha</name>
    <name type="common">Zebra mussel</name>
    <name type="synonym">Mytilus polymorpha</name>
    <dbReference type="NCBI Taxonomy" id="45954"/>
    <lineage>
        <taxon>Eukaryota</taxon>
        <taxon>Metazoa</taxon>
        <taxon>Spiralia</taxon>
        <taxon>Lophotrochozoa</taxon>
        <taxon>Mollusca</taxon>
        <taxon>Bivalvia</taxon>
        <taxon>Autobranchia</taxon>
        <taxon>Heteroconchia</taxon>
        <taxon>Euheterodonta</taxon>
        <taxon>Imparidentia</taxon>
        <taxon>Neoheterodontei</taxon>
        <taxon>Myida</taxon>
        <taxon>Dreissenoidea</taxon>
        <taxon>Dreissenidae</taxon>
        <taxon>Dreissena</taxon>
    </lineage>
</organism>
<protein>
    <submittedName>
        <fullName evidence="1">Uncharacterized protein</fullName>
    </submittedName>
</protein>
<accession>A0A9D3YVW8</accession>
<proteinExistence type="predicted"/>
<evidence type="ECO:0000313" key="1">
    <source>
        <dbReference type="EMBL" id="KAH3705133.1"/>
    </source>
</evidence>
<keyword evidence="2" id="KW-1185">Reference proteome</keyword>
<evidence type="ECO:0000313" key="2">
    <source>
        <dbReference type="Proteomes" id="UP000828390"/>
    </source>
</evidence>
<comment type="caution">
    <text evidence="1">The sequence shown here is derived from an EMBL/GenBank/DDBJ whole genome shotgun (WGS) entry which is preliminary data.</text>
</comment>
<reference evidence="1" key="2">
    <citation type="submission" date="2020-11" db="EMBL/GenBank/DDBJ databases">
        <authorList>
            <person name="McCartney M.A."/>
            <person name="Auch B."/>
            <person name="Kono T."/>
            <person name="Mallez S."/>
            <person name="Becker A."/>
            <person name="Gohl D.M."/>
            <person name="Silverstein K.A.T."/>
            <person name="Koren S."/>
            <person name="Bechman K.B."/>
            <person name="Herman A."/>
            <person name="Abrahante J.E."/>
            <person name="Garbe J."/>
        </authorList>
    </citation>
    <scope>NUCLEOTIDE SEQUENCE</scope>
    <source>
        <strain evidence="1">Duluth1</strain>
        <tissue evidence="1">Whole animal</tissue>
    </source>
</reference>
<dbReference type="Proteomes" id="UP000828390">
    <property type="component" value="Unassembled WGS sequence"/>
</dbReference>
<reference evidence="1" key="1">
    <citation type="journal article" date="2019" name="bioRxiv">
        <title>The Genome of the Zebra Mussel, Dreissena polymorpha: A Resource for Invasive Species Research.</title>
        <authorList>
            <person name="McCartney M.A."/>
            <person name="Auch B."/>
            <person name="Kono T."/>
            <person name="Mallez S."/>
            <person name="Zhang Y."/>
            <person name="Obille A."/>
            <person name="Becker A."/>
            <person name="Abrahante J.E."/>
            <person name="Garbe J."/>
            <person name="Badalamenti J.P."/>
            <person name="Herman A."/>
            <person name="Mangelson H."/>
            <person name="Liachko I."/>
            <person name="Sullivan S."/>
            <person name="Sone E.D."/>
            <person name="Koren S."/>
            <person name="Silverstein K.A.T."/>
            <person name="Beckman K.B."/>
            <person name="Gohl D.M."/>
        </authorList>
    </citation>
    <scope>NUCLEOTIDE SEQUENCE</scope>
    <source>
        <strain evidence="1">Duluth1</strain>
        <tissue evidence="1">Whole animal</tissue>
    </source>
</reference>
<sequence length="156" mass="18101">MRRSRLQNSVAPVTILAASFWTASISLLRSLEQLFHTTSPYSKRGLTNEKYMRSILLRDKTYFKERMMPILCQALSTMIEICVAHFASSERVSPRCKWDLTCVTGTSFMKRSGCWCLLRLRQKRTDSVFAGLNETSQVFDQEIIRDRSVFKTWADN</sequence>